<dbReference type="PANTHER" id="PTHR30146:SF109">
    <property type="entry name" value="HTH-TYPE TRANSCRIPTIONAL REGULATOR GALS"/>
    <property type="match status" value="1"/>
</dbReference>
<keyword evidence="3" id="KW-0804">Transcription</keyword>
<proteinExistence type="predicted"/>
<dbReference type="GO" id="GO:0000976">
    <property type="term" value="F:transcription cis-regulatory region binding"/>
    <property type="evidence" value="ECO:0007669"/>
    <property type="project" value="TreeGrafter"/>
</dbReference>
<evidence type="ECO:0000256" key="1">
    <source>
        <dbReference type="ARBA" id="ARBA00023015"/>
    </source>
</evidence>
<keyword evidence="6" id="KW-1185">Reference proteome</keyword>
<dbReference type="InterPro" id="IPR010982">
    <property type="entry name" value="Lambda_DNA-bd_dom_sf"/>
</dbReference>
<dbReference type="InterPro" id="IPR028082">
    <property type="entry name" value="Peripla_BP_I"/>
</dbReference>
<evidence type="ECO:0000259" key="4">
    <source>
        <dbReference type="PROSITE" id="PS50932"/>
    </source>
</evidence>
<dbReference type="OrthoDB" id="9798934at2"/>
<evidence type="ECO:0000313" key="6">
    <source>
        <dbReference type="Proteomes" id="UP000199183"/>
    </source>
</evidence>
<accession>A0A1H4M4U4</accession>
<dbReference type="SUPFAM" id="SSF53822">
    <property type="entry name" value="Periplasmic binding protein-like I"/>
    <property type="match status" value="1"/>
</dbReference>
<dbReference type="GO" id="GO:0003700">
    <property type="term" value="F:DNA-binding transcription factor activity"/>
    <property type="evidence" value="ECO:0007669"/>
    <property type="project" value="TreeGrafter"/>
</dbReference>
<sequence length="348" mass="37099">MGPTGKRPTLADVAERSGLSKTAVSLVLNERPGSRLSDEAAARIRTAAAELGYKPNPAAQSLRLGKTKTIGFISDEVTITRYASGMIRGVLGTAKELDHTVLIAETARHMEDLGTAMDAMRDRNVDGILVGLMGARVIDIPLPDRKTPVVIVNGRTPDEVPSILPDEYEAGRSVARELIGQGHSRIGIIGDLPRIVVDPRKTATIGVRFRGIDDALDAAGITPVRVDLEDWSPAIGYSAAITMLRSNPDLTAILAGNDNVAFGAYQALTELGRRVPDDISVISFDDDELASYLRPGLTTCRLPYEQMASLGVEMVLGKTELAHRLVPMPLIRRGSVAPAAAATEPAPV</sequence>
<dbReference type="Gene3D" id="3.40.50.2300">
    <property type="match status" value="2"/>
</dbReference>
<dbReference type="SMART" id="SM00354">
    <property type="entry name" value="HTH_LACI"/>
    <property type="match status" value="1"/>
</dbReference>
<dbReference type="SUPFAM" id="SSF47413">
    <property type="entry name" value="lambda repressor-like DNA-binding domains"/>
    <property type="match status" value="1"/>
</dbReference>
<dbReference type="Gene3D" id="1.10.260.40">
    <property type="entry name" value="lambda repressor-like DNA-binding domains"/>
    <property type="match status" value="1"/>
</dbReference>
<evidence type="ECO:0000256" key="2">
    <source>
        <dbReference type="ARBA" id="ARBA00023125"/>
    </source>
</evidence>
<dbReference type="CDD" id="cd06288">
    <property type="entry name" value="PBP1_sucrose_transcription_regulator"/>
    <property type="match status" value="1"/>
</dbReference>
<dbReference type="Pfam" id="PF00356">
    <property type="entry name" value="LacI"/>
    <property type="match status" value="1"/>
</dbReference>
<dbReference type="STRING" id="640635.SAMN04489806_1751"/>
<gene>
    <name evidence="5" type="ORF">SAMN04489806_1751</name>
</gene>
<dbReference type="Pfam" id="PF13377">
    <property type="entry name" value="Peripla_BP_3"/>
    <property type="match status" value="1"/>
</dbReference>
<dbReference type="PROSITE" id="PS50932">
    <property type="entry name" value="HTH_LACI_2"/>
    <property type="match status" value="1"/>
</dbReference>
<protein>
    <submittedName>
        <fullName evidence="5">Transcriptional regulator, LacI family</fullName>
    </submittedName>
</protein>
<evidence type="ECO:0000313" key="5">
    <source>
        <dbReference type="EMBL" id="SEB77788.1"/>
    </source>
</evidence>
<dbReference type="RefSeq" id="WP_091182696.1">
    <property type="nucleotide sequence ID" value="NZ_FNRY01000001.1"/>
</dbReference>
<dbReference type="Proteomes" id="UP000199183">
    <property type="component" value="Unassembled WGS sequence"/>
</dbReference>
<reference evidence="5 6" key="1">
    <citation type="submission" date="2016-10" db="EMBL/GenBank/DDBJ databases">
        <authorList>
            <person name="de Groot N.N."/>
        </authorList>
    </citation>
    <scope>NUCLEOTIDE SEQUENCE [LARGE SCALE GENOMIC DNA]</scope>
    <source>
        <strain evidence="5 6">DSM 21799</strain>
    </source>
</reference>
<dbReference type="InterPro" id="IPR046335">
    <property type="entry name" value="LacI/GalR-like_sensor"/>
</dbReference>
<dbReference type="CDD" id="cd01392">
    <property type="entry name" value="HTH_LacI"/>
    <property type="match status" value="1"/>
</dbReference>
<dbReference type="EMBL" id="FNRY01000001">
    <property type="protein sequence ID" value="SEB77788.1"/>
    <property type="molecule type" value="Genomic_DNA"/>
</dbReference>
<dbReference type="PANTHER" id="PTHR30146">
    <property type="entry name" value="LACI-RELATED TRANSCRIPTIONAL REPRESSOR"/>
    <property type="match status" value="1"/>
</dbReference>
<keyword evidence="1" id="KW-0805">Transcription regulation</keyword>
<feature type="domain" description="HTH lacI-type" evidence="4">
    <location>
        <begin position="8"/>
        <end position="64"/>
    </location>
</feature>
<dbReference type="AlphaFoldDB" id="A0A1H4M4U4"/>
<keyword evidence="2" id="KW-0238">DNA-binding</keyword>
<dbReference type="InterPro" id="IPR000843">
    <property type="entry name" value="HTH_LacI"/>
</dbReference>
<name>A0A1H4M4U4_9MICO</name>
<evidence type="ECO:0000256" key="3">
    <source>
        <dbReference type="ARBA" id="ARBA00023163"/>
    </source>
</evidence>
<organism evidence="5 6">
    <name type="scientific">Paramicrobacterium humi</name>
    <dbReference type="NCBI Taxonomy" id="640635"/>
    <lineage>
        <taxon>Bacteria</taxon>
        <taxon>Bacillati</taxon>
        <taxon>Actinomycetota</taxon>
        <taxon>Actinomycetes</taxon>
        <taxon>Micrococcales</taxon>
        <taxon>Microbacteriaceae</taxon>
        <taxon>Paramicrobacterium</taxon>
    </lineage>
</organism>